<dbReference type="Pfam" id="PF00994">
    <property type="entry name" value="MoCF_biosynth"/>
    <property type="match status" value="1"/>
</dbReference>
<dbReference type="PANTHER" id="PTHR13939:SF0">
    <property type="entry name" value="NMN AMIDOHYDROLASE-LIKE PROTEIN YFAY"/>
    <property type="match status" value="1"/>
</dbReference>
<proteinExistence type="inferred from homology"/>
<dbReference type="InterPro" id="IPR008136">
    <property type="entry name" value="CinA_C"/>
</dbReference>
<evidence type="ECO:0000256" key="1">
    <source>
        <dbReference type="HAMAP-Rule" id="MF_00226"/>
    </source>
</evidence>
<dbReference type="Pfam" id="PF18146">
    <property type="entry name" value="CinA_KH"/>
    <property type="match status" value="1"/>
</dbReference>
<dbReference type="Proteomes" id="UP000673975">
    <property type="component" value="Unassembled WGS sequence"/>
</dbReference>
<comment type="similarity">
    <text evidence="1">Belongs to the CinA family.</text>
</comment>
<organism evidence="3 4">
    <name type="scientific">Natronogracilivirga saccharolytica</name>
    <dbReference type="NCBI Taxonomy" id="2812953"/>
    <lineage>
        <taxon>Bacteria</taxon>
        <taxon>Pseudomonadati</taxon>
        <taxon>Balneolota</taxon>
        <taxon>Balneolia</taxon>
        <taxon>Balneolales</taxon>
        <taxon>Cyclonatronaceae</taxon>
        <taxon>Natronogracilivirga</taxon>
    </lineage>
</organism>
<comment type="caution">
    <text evidence="3">The sequence shown here is derived from an EMBL/GenBank/DDBJ whole genome shotgun (WGS) entry which is preliminary data.</text>
</comment>
<dbReference type="Gene3D" id="3.40.980.10">
    <property type="entry name" value="MoaB/Mog-like domain"/>
    <property type="match status" value="1"/>
</dbReference>
<dbReference type="HAMAP" id="MF_00226_B">
    <property type="entry name" value="CinA_B"/>
    <property type="match status" value="1"/>
</dbReference>
<dbReference type="SMART" id="SM00852">
    <property type="entry name" value="MoCF_biosynth"/>
    <property type="match status" value="1"/>
</dbReference>
<sequence>MANHSAGIVTIGNELLNGDVINTNASWLGQILRGIGIPCETVLTVSDDMESILSAVNYLWDNHDLVIVTGGLGPTRDDVTKSALLHFFEDQPVRDENVLAHVTEYFRKRGRPVSEVNRQQADIPSRARIMFNDLGTAPGLLMEKDDRILAAMPGVPYELKHITEKRLIPLLEQRWEKKERRISQKYYRTTGIGESDLSERVLGGLEKVIPDTVDIAFLPHPSGVDIRITEINGSSQAAFSDFCEWIQQKASLFIFSDDYHETLGRNLVTLLADSGKTLSFAESCSGGFLASSLTDVPGSSRCFRGSVIAYDNEVKINTLGVSSDAIEEHGAVSAPVALEMAKCAGKLMRTDYAISTTGVAGPGGGTRDKPVGTIWIGFWAGDVEHFACRFHFTTERLVNKERSFAAAMDLLRRNIRGLPGYPYQPEVVRP</sequence>
<dbReference type="InterPro" id="IPR041424">
    <property type="entry name" value="CinA_KH"/>
</dbReference>
<dbReference type="InterPro" id="IPR008135">
    <property type="entry name" value="Competence-induced_CinA"/>
</dbReference>
<dbReference type="InterPro" id="IPR001453">
    <property type="entry name" value="MoaB/Mog_dom"/>
</dbReference>
<name>A0A8J7UVH8_9BACT</name>
<dbReference type="SUPFAM" id="SSF53218">
    <property type="entry name" value="Molybdenum cofactor biosynthesis proteins"/>
    <property type="match status" value="1"/>
</dbReference>
<dbReference type="InterPro" id="IPR036653">
    <property type="entry name" value="CinA-like_C"/>
</dbReference>
<dbReference type="PIRSF" id="PIRSF006728">
    <property type="entry name" value="CinA"/>
    <property type="match status" value="1"/>
</dbReference>
<dbReference type="NCBIfam" id="TIGR00199">
    <property type="entry name" value="PncC_domain"/>
    <property type="match status" value="1"/>
</dbReference>
<dbReference type="InterPro" id="IPR036425">
    <property type="entry name" value="MoaB/Mog-like_dom_sf"/>
</dbReference>
<dbReference type="CDD" id="cd00885">
    <property type="entry name" value="cinA"/>
    <property type="match status" value="1"/>
</dbReference>
<dbReference type="PANTHER" id="PTHR13939">
    <property type="entry name" value="NICOTINAMIDE-NUCLEOTIDE AMIDOHYDROLASE PNCC"/>
    <property type="match status" value="1"/>
</dbReference>
<dbReference type="SUPFAM" id="SSF142433">
    <property type="entry name" value="CinA-like"/>
    <property type="match status" value="1"/>
</dbReference>
<feature type="domain" description="MoaB/Mog" evidence="2">
    <location>
        <begin position="7"/>
        <end position="174"/>
    </location>
</feature>
<keyword evidence="4" id="KW-1185">Reference proteome</keyword>
<dbReference type="InterPro" id="IPR050101">
    <property type="entry name" value="CinA"/>
</dbReference>
<evidence type="ECO:0000259" key="2">
    <source>
        <dbReference type="SMART" id="SM00852"/>
    </source>
</evidence>
<evidence type="ECO:0000313" key="4">
    <source>
        <dbReference type="Proteomes" id="UP000673975"/>
    </source>
</evidence>
<evidence type="ECO:0000313" key="3">
    <source>
        <dbReference type="EMBL" id="MBP3191184.1"/>
    </source>
</evidence>
<dbReference type="EMBL" id="JAFIDN010000001">
    <property type="protein sequence ID" value="MBP3191184.1"/>
    <property type="molecule type" value="Genomic_DNA"/>
</dbReference>
<dbReference type="AlphaFoldDB" id="A0A8J7UVH8"/>
<dbReference type="RefSeq" id="WP_210509429.1">
    <property type="nucleotide sequence ID" value="NZ_JAFIDN010000001.1"/>
</dbReference>
<gene>
    <name evidence="3" type="ORF">NATSA_00760</name>
</gene>
<dbReference type="Gene3D" id="3.90.950.20">
    <property type="entry name" value="CinA-like"/>
    <property type="match status" value="1"/>
</dbReference>
<reference evidence="3" key="1">
    <citation type="submission" date="2021-02" db="EMBL/GenBank/DDBJ databases">
        <title>Natronogracilivirga saccharolytica gen. nov. sp. nov. a new anaerobic, haloalkiliphilic carbohydrate-fermenting bacterium from soda lake and proposing of Cyclonatronumiaceae fam. nov. in the phylum Balneolaeota.</title>
        <authorList>
            <person name="Zhilina T.N."/>
            <person name="Sorokin D.Y."/>
            <person name="Zavarzina D.G."/>
            <person name="Toshchakov S.V."/>
            <person name="Kublanov I.V."/>
        </authorList>
    </citation>
    <scope>NUCLEOTIDE SEQUENCE</scope>
    <source>
        <strain evidence="3">Z-1702</strain>
    </source>
</reference>
<protein>
    <recommendedName>
        <fullName evidence="1">CinA-like protein</fullName>
    </recommendedName>
</protein>
<dbReference type="Pfam" id="PF02464">
    <property type="entry name" value="CinA"/>
    <property type="match status" value="1"/>
</dbReference>
<dbReference type="NCBIfam" id="TIGR00200">
    <property type="entry name" value="cinA_nterm"/>
    <property type="match status" value="1"/>
</dbReference>
<accession>A0A8J7UVH8</accession>